<feature type="chain" id="PRO_5038360810" evidence="1">
    <location>
        <begin position="20"/>
        <end position="46"/>
    </location>
</feature>
<evidence type="ECO:0000313" key="3">
    <source>
        <dbReference type="Proteomes" id="UP000479241"/>
    </source>
</evidence>
<evidence type="ECO:0000313" key="2">
    <source>
        <dbReference type="EMBL" id="NEK87113.1"/>
    </source>
</evidence>
<feature type="signal peptide" evidence="1">
    <location>
        <begin position="1"/>
        <end position="19"/>
    </location>
</feature>
<evidence type="ECO:0000256" key="1">
    <source>
        <dbReference type="SAM" id="SignalP"/>
    </source>
</evidence>
<comment type="caution">
    <text evidence="2">The sequence shown here is derived from an EMBL/GenBank/DDBJ whole genome shotgun (WGS) entry which is preliminary data.</text>
</comment>
<keyword evidence="1" id="KW-0732">Signal</keyword>
<dbReference type="RefSeq" id="WP_163206760.1">
    <property type="nucleotide sequence ID" value="NZ_JAAGWG010000025.1"/>
</dbReference>
<protein>
    <submittedName>
        <fullName evidence="2">Uncharacterized protein</fullName>
    </submittedName>
</protein>
<gene>
    <name evidence="2" type="ORF">GCU60_15335</name>
</gene>
<dbReference type="Proteomes" id="UP000479241">
    <property type="component" value="Unassembled WGS sequence"/>
</dbReference>
<dbReference type="AlphaFoldDB" id="A0A6L9W4Z2"/>
<organism evidence="2 3">
    <name type="scientific">Blastococcus saxobsidens</name>
    <dbReference type="NCBI Taxonomy" id="138336"/>
    <lineage>
        <taxon>Bacteria</taxon>
        <taxon>Bacillati</taxon>
        <taxon>Actinomycetota</taxon>
        <taxon>Actinomycetes</taxon>
        <taxon>Geodermatophilales</taxon>
        <taxon>Geodermatophilaceae</taxon>
        <taxon>Blastococcus</taxon>
    </lineage>
</organism>
<sequence length="46" mass="4635">MTQHLLRSFRLLAATVAVAAGIAGFALGDTAPAEATPTDLVLVGAR</sequence>
<reference evidence="2 3" key="1">
    <citation type="submission" date="2019-12" db="EMBL/GenBank/DDBJ databases">
        <title>the WGS of Blastococcus saxobsidens 67B17.</title>
        <authorList>
            <person name="Jiang Z."/>
        </authorList>
    </citation>
    <scope>NUCLEOTIDE SEQUENCE [LARGE SCALE GENOMIC DNA]</scope>
    <source>
        <strain evidence="2 3">67B17</strain>
    </source>
</reference>
<name>A0A6L9W4Z2_9ACTN</name>
<dbReference type="EMBL" id="JAAGWG010000025">
    <property type="protein sequence ID" value="NEK87113.1"/>
    <property type="molecule type" value="Genomic_DNA"/>
</dbReference>
<proteinExistence type="predicted"/>
<accession>A0A6L9W4Z2</accession>